<dbReference type="InterPro" id="IPR016193">
    <property type="entry name" value="Cytidine_deaminase-like"/>
</dbReference>
<dbReference type="PANTHER" id="PTHR11692:SF0">
    <property type="entry name" value="BIFUNCTIONAL PURINE BIOSYNTHESIS PROTEIN ATIC"/>
    <property type="match status" value="1"/>
</dbReference>
<comment type="similarity">
    <text evidence="3 10">Belongs to the PurH family.</text>
</comment>
<evidence type="ECO:0000313" key="12">
    <source>
        <dbReference type="EMBL" id="AIG24852.1"/>
    </source>
</evidence>
<dbReference type="KEGG" id="blr:BRLA_c004940"/>
<organism evidence="12 13">
    <name type="scientific">Brevibacillus laterosporus LMG 15441</name>
    <dbReference type="NCBI Taxonomy" id="1042163"/>
    <lineage>
        <taxon>Bacteria</taxon>
        <taxon>Bacillati</taxon>
        <taxon>Bacillota</taxon>
        <taxon>Bacilli</taxon>
        <taxon>Bacillales</taxon>
        <taxon>Paenibacillaceae</taxon>
        <taxon>Brevibacillus</taxon>
    </lineage>
</organism>
<dbReference type="RefSeq" id="WP_003335687.1">
    <property type="nucleotide sequence ID" value="NZ_CP007806.1"/>
</dbReference>
<evidence type="ECO:0000256" key="3">
    <source>
        <dbReference type="ARBA" id="ARBA00007667"/>
    </source>
</evidence>
<dbReference type="CDD" id="cd01421">
    <property type="entry name" value="IMPCH"/>
    <property type="match status" value="1"/>
</dbReference>
<dbReference type="InterPro" id="IPR036914">
    <property type="entry name" value="MGS-like_dom_sf"/>
</dbReference>
<dbReference type="FunFam" id="3.40.140.20:FF:000001">
    <property type="entry name" value="Bifunctional purine biosynthesis protein PurH"/>
    <property type="match status" value="1"/>
</dbReference>
<dbReference type="GO" id="GO:0005829">
    <property type="term" value="C:cytosol"/>
    <property type="evidence" value="ECO:0007669"/>
    <property type="project" value="TreeGrafter"/>
</dbReference>
<dbReference type="PROSITE" id="PS51855">
    <property type="entry name" value="MGS"/>
    <property type="match status" value="1"/>
</dbReference>
<evidence type="ECO:0000256" key="8">
    <source>
        <dbReference type="ARBA" id="ARBA00050488"/>
    </source>
</evidence>
<dbReference type="SUPFAM" id="SSF53927">
    <property type="entry name" value="Cytidine deaminase-like"/>
    <property type="match status" value="1"/>
</dbReference>
<dbReference type="InterPro" id="IPR002695">
    <property type="entry name" value="PurH-like"/>
</dbReference>
<evidence type="ECO:0000313" key="13">
    <source>
        <dbReference type="Proteomes" id="UP000005850"/>
    </source>
</evidence>
<comment type="catalytic activity">
    <reaction evidence="9 10">
        <text>IMP + H2O = 5-formamido-1-(5-phospho-D-ribosyl)imidazole-4-carboxamide</text>
        <dbReference type="Rhea" id="RHEA:18445"/>
        <dbReference type="ChEBI" id="CHEBI:15377"/>
        <dbReference type="ChEBI" id="CHEBI:58053"/>
        <dbReference type="ChEBI" id="CHEBI:58467"/>
        <dbReference type="EC" id="3.5.4.10"/>
    </reaction>
</comment>
<proteinExistence type="inferred from homology"/>
<dbReference type="GO" id="GO:0004643">
    <property type="term" value="F:phosphoribosylaminoimidazolecarboxamide formyltransferase activity"/>
    <property type="evidence" value="ECO:0007669"/>
    <property type="project" value="UniProtKB-UniRule"/>
</dbReference>
<comment type="pathway">
    <text evidence="1 10">Purine metabolism; IMP biosynthesis via de novo pathway; IMP from 5-formamido-1-(5-phospho-D-ribosyl)imidazole-4-carboxamide: step 1/1.</text>
</comment>
<keyword evidence="5 10" id="KW-0658">Purine biosynthesis</keyword>
<keyword evidence="6 10" id="KW-0378">Hydrolase</keyword>
<dbReference type="GO" id="GO:0003937">
    <property type="term" value="F:IMP cyclohydrolase activity"/>
    <property type="evidence" value="ECO:0007669"/>
    <property type="project" value="UniProtKB-UniRule"/>
</dbReference>
<evidence type="ECO:0000256" key="1">
    <source>
        <dbReference type="ARBA" id="ARBA00004844"/>
    </source>
</evidence>
<dbReference type="FunFam" id="3.40.140.20:FF:000002">
    <property type="entry name" value="Bifunctional purine biosynthesis protein PurH"/>
    <property type="match status" value="1"/>
</dbReference>
<dbReference type="Gene3D" id="3.40.50.1380">
    <property type="entry name" value="Methylglyoxal synthase-like domain"/>
    <property type="match status" value="1"/>
</dbReference>
<dbReference type="NCBIfam" id="TIGR00355">
    <property type="entry name" value="purH"/>
    <property type="match status" value="1"/>
</dbReference>
<dbReference type="eggNOG" id="COG0138">
    <property type="taxonomic scope" value="Bacteria"/>
</dbReference>
<comment type="pathway">
    <text evidence="2 10">Purine metabolism; IMP biosynthesis via de novo pathway; 5-formamido-1-(5-phospho-D-ribosyl)imidazole-4-carboxamide from 5-amino-1-(5-phospho-D-ribosyl)imidazole-4-carboxamide (10-formyl THF route): step 1/1.</text>
</comment>
<dbReference type="EC" id="2.1.2.3" evidence="10"/>
<dbReference type="EMBL" id="CP007806">
    <property type="protein sequence ID" value="AIG24852.1"/>
    <property type="molecule type" value="Genomic_DNA"/>
</dbReference>
<reference evidence="12 13" key="1">
    <citation type="journal article" date="2011" name="J. Bacteriol.">
        <title>Genome sequence of Brevibacillus laterosporus LMG 15441, a pathogen of invertebrates.</title>
        <authorList>
            <person name="Djukic M."/>
            <person name="Poehlein A."/>
            <person name="Thurmer A."/>
            <person name="Daniel R."/>
        </authorList>
    </citation>
    <scope>NUCLEOTIDE SEQUENCE [LARGE SCALE GENOMIC DNA]</scope>
    <source>
        <strain evidence="12 13">LMG 15441</strain>
    </source>
</reference>
<keyword evidence="7 10" id="KW-0511">Multifunctional enzyme</keyword>
<dbReference type="Pfam" id="PF01808">
    <property type="entry name" value="AICARFT_IMPCHas"/>
    <property type="match status" value="1"/>
</dbReference>
<feature type="domain" description="MGS-like" evidence="11">
    <location>
        <begin position="1"/>
        <end position="146"/>
    </location>
</feature>
<dbReference type="InterPro" id="IPR011607">
    <property type="entry name" value="MGS-like_dom"/>
</dbReference>
<comment type="catalytic activity">
    <reaction evidence="8 10">
        <text>(6R)-10-formyltetrahydrofolate + 5-amino-1-(5-phospho-beta-D-ribosyl)imidazole-4-carboxamide = 5-formamido-1-(5-phospho-D-ribosyl)imidazole-4-carboxamide + (6S)-5,6,7,8-tetrahydrofolate</text>
        <dbReference type="Rhea" id="RHEA:22192"/>
        <dbReference type="ChEBI" id="CHEBI:57453"/>
        <dbReference type="ChEBI" id="CHEBI:58467"/>
        <dbReference type="ChEBI" id="CHEBI:58475"/>
        <dbReference type="ChEBI" id="CHEBI:195366"/>
        <dbReference type="EC" id="2.1.2.3"/>
    </reaction>
</comment>
<protein>
    <recommendedName>
        <fullName evidence="10">Bifunctional purine biosynthesis protein PurH</fullName>
    </recommendedName>
    <domain>
        <recommendedName>
            <fullName evidence="10">Phosphoribosylaminoimidazolecarboxamide formyltransferase</fullName>
            <ecNumber evidence="10">2.1.2.3</ecNumber>
        </recommendedName>
        <alternativeName>
            <fullName evidence="10">AICAR transformylase</fullName>
        </alternativeName>
    </domain>
    <domain>
        <recommendedName>
            <fullName evidence="10">IMP cyclohydrolase</fullName>
            <ecNumber evidence="10">3.5.4.10</ecNumber>
        </recommendedName>
        <alternativeName>
            <fullName evidence="10">ATIC</fullName>
        </alternativeName>
        <alternativeName>
            <fullName evidence="10">IMP synthase</fullName>
        </alternativeName>
        <alternativeName>
            <fullName evidence="10">Inosinicase</fullName>
        </alternativeName>
    </domain>
</protein>
<dbReference type="PANTHER" id="PTHR11692">
    <property type="entry name" value="BIFUNCTIONAL PURINE BIOSYNTHESIS PROTEIN PURH"/>
    <property type="match status" value="1"/>
</dbReference>
<name>A0A075QWR9_BRELA</name>
<dbReference type="GO" id="GO:0006189">
    <property type="term" value="P:'de novo' IMP biosynthetic process"/>
    <property type="evidence" value="ECO:0007669"/>
    <property type="project" value="UniProtKB-UniRule"/>
</dbReference>
<dbReference type="STRING" id="1042163.BRLA_c004940"/>
<evidence type="ECO:0000256" key="9">
    <source>
        <dbReference type="ARBA" id="ARBA00050687"/>
    </source>
</evidence>
<dbReference type="FunFam" id="3.40.50.1380:FF:000001">
    <property type="entry name" value="Bifunctional purine biosynthesis protein PurH"/>
    <property type="match status" value="1"/>
</dbReference>
<evidence type="ECO:0000256" key="10">
    <source>
        <dbReference type="HAMAP-Rule" id="MF_00139"/>
    </source>
</evidence>
<gene>
    <name evidence="10 12" type="primary">purH</name>
    <name evidence="12" type="ORF">BRLA_c004940</name>
</gene>
<keyword evidence="4 10" id="KW-0808">Transferase</keyword>
<evidence type="ECO:0000256" key="2">
    <source>
        <dbReference type="ARBA" id="ARBA00004954"/>
    </source>
</evidence>
<evidence type="ECO:0000256" key="6">
    <source>
        <dbReference type="ARBA" id="ARBA00022801"/>
    </source>
</evidence>
<dbReference type="PIRSF" id="PIRSF000414">
    <property type="entry name" value="AICARFT_IMPCHas"/>
    <property type="match status" value="1"/>
</dbReference>
<dbReference type="SMART" id="SM00851">
    <property type="entry name" value="MGS"/>
    <property type="match status" value="1"/>
</dbReference>
<dbReference type="InterPro" id="IPR024051">
    <property type="entry name" value="AICAR_Tfase_dup_dom_sf"/>
</dbReference>
<dbReference type="SUPFAM" id="SSF52335">
    <property type="entry name" value="Methylglyoxal synthase-like"/>
    <property type="match status" value="1"/>
</dbReference>
<comment type="domain">
    <text evidence="10">The IMP cyclohydrolase activity resides in the N-terminal region.</text>
</comment>
<dbReference type="EC" id="3.5.4.10" evidence="10"/>
<evidence type="ECO:0000256" key="4">
    <source>
        <dbReference type="ARBA" id="ARBA00022679"/>
    </source>
</evidence>
<dbReference type="NCBIfam" id="NF002049">
    <property type="entry name" value="PRK00881.1"/>
    <property type="match status" value="1"/>
</dbReference>
<dbReference type="UniPathway" id="UPA00074">
    <property type="reaction ID" value="UER00133"/>
</dbReference>
<dbReference type="AlphaFoldDB" id="A0A075QWR9"/>
<dbReference type="Pfam" id="PF02142">
    <property type="entry name" value="MGS"/>
    <property type="match status" value="1"/>
</dbReference>
<dbReference type="HAMAP" id="MF_00139">
    <property type="entry name" value="PurH"/>
    <property type="match status" value="1"/>
</dbReference>
<dbReference type="Gene3D" id="3.40.140.20">
    <property type="match status" value="2"/>
</dbReference>
<accession>A0A075QWR9</accession>
<sequence>MGKKRALISVSNKTGVVEFASQLVELGFEVISTGGTATLLADAGVKVTGISEVTQFPEMMDGRVKTLHPAIHSGLLAVRDNEEHAEQMAAQGFEYIDIVAVNLYPFKETISRTDVSYEDAIENIDIGGPTMLRSAAKNHAYVTVVVDANDYELVLNEIREQQNTSLETRKRLAAKVFRHTAAYDSLISRYLSEQTGEELPESFTVTYEKAQELRYGENPHQKAAFYRDALSTSGNIAACKQLHGKELSYNNINDANAALAILAEFNEPAVVAVKHTNPCGVGVGVTIHQAYQKAYDADPVSIFGGIVAANRPIDRETALLLKEVFLEIIIAPAFEPEALAVLQEKKNVRLLQMDEIASTEHKGALGSAYQITSVHGGALVQEWDRKSLDPTAIMVVTERSPSEEELTQLEFAWKVVKHVKSNAIVLATSDKTIGVGAGQMNRVGSAQIAITQAGEEAKGAVLASDAFFPMSDTVEAAAQAGITAIIQPGGSIRDQESIDACNRHGIAMIFTGVRHFKH</sequence>
<dbReference type="Proteomes" id="UP000005850">
    <property type="component" value="Chromosome"/>
</dbReference>
<dbReference type="SMART" id="SM00798">
    <property type="entry name" value="AICARFT_IMPCHas"/>
    <property type="match status" value="1"/>
</dbReference>
<evidence type="ECO:0000259" key="11">
    <source>
        <dbReference type="PROSITE" id="PS51855"/>
    </source>
</evidence>
<dbReference type="HOGENOM" id="CLU_016316_5_2_9"/>
<keyword evidence="13" id="KW-1185">Reference proteome</keyword>
<evidence type="ECO:0000256" key="7">
    <source>
        <dbReference type="ARBA" id="ARBA00023268"/>
    </source>
</evidence>
<evidence type="ECO:0000256" key="5">
    <source>
        <dbReference type="ARBA" id="ARBA00022755"/>
    </source>
</evidence>